<feature type="transmembrane region" description="Helical" evidence="6">
    <location>
        <begin position="183"/>
        <end position="201"/>
    </location>
</feature>
<feature type="transmembrane region" description="Helical" evidence="6">
    <location>
        <begin position="216"/>
        <end position="237"/>
    </location>
</feature>
<dbReference type="Pfam" id="PF09335">
    <property type="entry name" value="VTT_dom"/>
    <property type="match status" value="1"/>
</dbReference>
<dbReference type="InterPro" id="IPR032816">
    <property type="entry name" value="VTT_dom"/>
</dbReference>
<keyword evidence="2 6" id="KW-1003">Cell membrane</keyword>
<dbReference type="PANTHER" id="PTHR12677:SF59">
    <property type="entry name" value="GOLGI APPARATUS MEMBRANE PROTEIN TVP38-RELATED"/>
    <property type="match status" value="1"/>
</dbReference>
<feature type="transmembrane region" description="Helical" evidence="6">
    <location>
        <begin position="156"/>
        <end position="176"/>
    </location>
</feature>
<keyword evidence="4 6" id="KW-1133">Transmembrane helix</keyword>
<evidence type="ECO:0000313" key="10">
    <source>
        <dbReference type="Proteomes" id="UP000702544"/>
    </source>
</evidence>
<evidence type="ECO:0000256" key="7">
    <source>
        <dbReference type="SAM" id="MobiDB-lite"/>
    </source>
</evidence>
<evidence type="ECO:0000256" key="1">
    <source>
        <dbReference type="ARBA" id="ARBA00004651"/>
    </source>
</evidence>
<name>A0AAE4Z898_9BACT</name>
<dbReference type="EMBL" id="JAACAK010000063">
    <property type="protein sequence ID" value="NIR75094.1"/>
    <property type="molecule type" value="Genomic_DNA"/>
</dbReference>
<comment type="similarity">
    <text evidence="6">Belongs to the TVP38/TMEM64 family.</text>
</comment>
<dbReference type="GO" id="GO:0005886">
    <property type="term" value="C:plasma membrane"/>
    <property type="evidence" value="ECO:0007669"/>
    <property type="project" value="UniProtKB-SubCell"/>
</dbReference>
<feature type="transmembrane region" description="Helical" evidence="6">
    <location>
        <begin position="107"/>
        <end position="127"/>
    </location>
</feature>
<protein>
    <recommendedName>
        <fullName evidence="6">TVP38/TMEM64 family membrane protein</fullName>
    </recommendedName>
</protein>
<keyword evidence="3 6" id="KW-0812">Transmembrane</keyword>
<proteinExistence type="inferred from homology"/>
<dbReference type="InterPro" id="IPR015414">
    <property type="entry name" value="TMEM64"/>
</dbReference>
<reference evidence="9 10" key="1">
    <citation type="submission" date="2020-01" db="EMBL/GenBank/DDBJ databases">
        <title>Genomes assembled from Gulf of Kutch pelagic sediment metagenomes.</title>
        <authorList>
            <person name="Chandrashekar M."/>
            <person name="Mahajan M.S."/>
            <person name="Dave K.J."/>
            <person name="Vatsa P."/>
            <person name="Nathani N.M."/>
        </authorList>
    </citation>
    <scope>NUCLEOTIDE SEQUENCE [LARGE SCALE GENOMIC DNA]</scope>
    <source>
        <strain evidence="9">KS3-K002</strain>
    </source>
</reference>
<evidence type="ECO:0000256" key="6">
    <source>
        <dbReference type="RuleBase" id="RU366058"/>
    </source>
</evidence>
<feature type="transmembrane region" description="Helical" evidence="6">
    <location>
        <begin position="26"/>
        <end position="49"/>
    </location>
</feature>
<feature type="region of interest" description="Disordered" evidence="7">
    <location>
        <begin position="1"/>
        <end position="20"/>
    </location>
</feature>
<gene>
    <name evidence="9" type="ORF">GWO12_08290</name>
</gene>
<organism evidence="9 10">
    <name type="scientific">Candidatus Kutchimonas denitrificans</name>
    <dbReference type="NCBI Taxonomy" id="3056748"/>
    <lineage>
        <taxon>Bacteria</taxon>
        <taxon>Pseudomonadati</taxon>
        <taxon>Gemmatimonadota</taxon>
        <taxon>Gemmatimonadia</taxon>
        <taxon>Candidatus Palauibacterales</taxon>
        <taxon>Candidatus Palauibacteraceae</taxon>
        <taxon>Candidatus Kutchimonas</taxon>
    </lineage>
</organism>
<sequence>MSEIVESSAPLEAEPPAEKPRTGRRLGIRVVILVVIFLGGLATFRWTPLAEYANPEVIAEFFRGLGSPWWSPLVFIPLYAISVALGMPGTIPTLAGGAIYGVARGMLYNTIAANLGALAAFLVARYLGRDFVARILKGKAAALDEKIGDHGLGTILYLRLIPLVPFNALNFGAGLSRISLRDYVLGSLIGMLPGTLVYTYFADALIRGTREARTEALLHFLAAASLLIAFTLLTAWIRRRTQKSR</sequence>
<evidence type="ECO:0000256" key="3">
    <source>
        <dbReference type="ARBA" id="ARBA00022692"/>
    </source>
</evidence>
<dbReference type="Proteomes" id="UP000702544">
    <property type="component" value="Unassembled WGS sequence"/>
</dbReference>
<evidence type="ECO:0000256" key="2">
    <source>
        <dbReference type="ARBA" id="ARBA00022475"/>
    </source>
</evidence>
<evidence type="ECO:0000256" key="4">
    <source>
        <dbReference type="ARBA" id="ARBA00022989"/>
    </source>
</evidence>
<comment type="subcellular location">
    <subcellularLocation>
        <location evidence="1 6">Cell membrane</location>
        <topology evidence="1 6">Multi-pass membrane protein</topology>
    </subcellularLocation>
</comment>
<feature type="transmembrane region" description="Helical" evidence="6">
    <location>
        <begin position="69"/>
        <end position="95"/>
    </location>
</feature>
<keyword evidence="5 6" id="KW-0472">Membrane</keyword>
<dbReference type="AlphaFoldDB" id="A0AAE4Z898"/>
<evidence type="ECO:0000259" key="8">
    <source>
        <dbReference type="Pfam" id="PF09335"/>
    </source>
</evidence>
<dbReference type="PANTHER" id="PTHR12677">
    <property type="entry name" value="GOLGI APPARATUS MEMBRANE PROTEIN TVP38-RELATED"/>
    <property type="match status" value="1"/>
</dbReference>
<feature type="domain" description="VTT" evidence="8">
    <location>
        <begin position="88"/>
        <end position="202"/>
    </location>
</feature>
<evidence type="ECO:0000256" key="5">
    <source>
        <dbReference type="ARBA" id="ARBA00023136"/>
    </source>
</evidence>
<comment type="caution">
    <text evidence="9">The sequence shown here is derived from an EMBL/GenBank/DDBJ whole genome shotgun (WGS) entry which is preliminary data.</text>
</comment>
<accession>A0AAE4Z898</accession>
<evidence type="ECO:0000313" key="9">
    <source>
        <dbReference type="EMBL" id="NIR75094.1"/>
    </source>
</evidence>